<proteinExistence type="predicted"/>
<accession>A0A1I8AN97</accession>
<reference evidence="2" key="1">
    <citation type="submission" date="2016-11" db="UniProtKB">
        <authorList>
            <consortium name="WormBaseParasite"/>
        </authorList>
    </citation>
    <scope>IDENTIFICATION</scope>
</reference>
<organism evidence="1 2">
    <name type="scientific">Steinernema glaseri</name>
    <dbReference type="NCBI Taxonomy" id="37863"/>
    <lineage>
        <taxon>Eukaryota</taxon>
        <taxon>Metazoa</taxon>
        <taxon>Ecdysozoa</taxon>
        <taxon>Nematoda</taxon>
        <taxon>Chromadorea</taxon>
        <taxon>Rhabditida</taxon>
        <taxon>Tylenchina</taxon>
        <taxon>Panagrolaimomorpha</taxon>
        <taxon>Strongyloidoidea</taxon>
        <taxon>Steinernematidae</taxon>
        <taxon>Steinernema</taxon>
    </lineage>
</organism>
<dbReference type="WBParaSite" id="L893_g7528.t1">
    <property type="protein sequence ID" value="L893_g7528.t1"/>
    <property type="gene ID" value="L893_g7528"/>
</dbReference>
<dbReference type="InterPro" id="IPR035291">
    <property type="entry name" value="DUF5354"/>
</dbReference>
<evidence type="ECO:0000313" key="1">
    <source>
        <dbReference type="Proteomes" id="UP000095287"/>
    </source>
</evidence>
<evidence type="ECO:0000313" key="2">
    <source>
        <dbReference type="WBParaSite" id="L893_g7528.t1"/>
    </source>
</evidence>
<dbReference type="Pfam" id="PF17305">
    <property type="entry name" value="DUF5354"/>
    <property type="match status" value="1"/>
</dbReference>
<sequence length="192" mass="22148">MSIHFWAYEEKVQSNKIALIATDMNRIYPKTWCFIILTHGRFPPRSPPTTIVIMYLSGIKTLILLSTVCCYLTEGLICLEDDAMGNIKEVSGNFTYCVFQTTSILDKGRRFGVGARNDETFLYDPHFEGKLPFLSVLSICVQEYYTWGVFQTIPNEMYFRCYCRTDRCNAEGTLLNFLADQAFRLDSVPRLH</sequence>
<protein>
    <submittedName>
        <fullName evidence="2">Protein quiver</fullName>
    </submittedName>
</protein>
<keyword evidence="1" id="KW-1185">Reference proteome</keyword>
<name>A0A1I8AN97_9BILA</name>
<dbReference type="Proteomes" id="UP000095287">
    <property type="component" value="Unplaced"/>
</dbReference>
<dbReference type="AlphaFoldDB" id="A0A1I8AN97"/>